<evidence type="ECO:0000256" key="3">
    <source>
        <dbReference type="ARBA" id="ARBA00022630"/>
    </source>
</evidence>
<evidence type="ECO:0000259" key="14">
    <source>
        <dbReference type="Pfam" id="PF01207"/>
    </source>
</evidence>
<feature type="domain" description="DUS-like FMN-binding" evidence="14">
    <location>
        <begin position="14"/>
        <end position="317"/>
    </location>
</feature>
<dbReference type="HOGENOM" id="CLU_013299_0_3_0"/>
<evidence type="ECO:0000256" key="11">
    <source>
        <dbReference type="PIRNR" id="PIRNR006621"/>
    </source>
</evidence>
<dbReference type="CDD" id="cd02801">
    <property type="entry name" value="DUS_like_FMN"/>
    <property type="match status" value="1"/>
</dbReference>
<feature type="active site" description="Proton donor" evidence="12">
    <location>
        <position position="101"/>
    </location>
</feature>
<dbReference type="GO" id="GO:0000049">
    <property type="term" value="F:tRNA binding"/>
    <property type="evidence" value="ECO:0007669"/>
    <property type="project" value="UniProtKB-KW"/>
</dbReference>
<protein>
    <recommendedName>
        <fullName evidence="11">tRNA-dihydrouridine synthase</fullName>
        <ecNumber evidence="11">1.3.1.-</ecNumber>
    </recommendedName>
</protein>
<dbReference type="InterPro" id="IPR024036">
    <property type="entry name" value="tRNA-dHydroUridine_Synthase_C"/>
</dbReference>
<evidence type="ECO:0000256" key="13">
    <source>
        <dbReference type="PIRSR" id="PIRSR006621-2"/>
    </source>
</evidence>
<evidence type="ECO:0000256" key="9">
    <source>
        <dbReference type="ARBA" id="ARBA00048205"/>
    </source>
</evidence>
<dbReference type="InterPro" id="IPR001269">
    <property type="entry name" value="DUS_fam"/>
</dbReference>
<evidence type="ECO:0000256" key="1">
    <source>
        <dbReference type="ARBA" id="ARBA00002790"/>
    </source>
</evidence>
<evidence type="ECO:0000256" key="12">
    <source>
        <dbReference type="PIRSR" id="PIRSR006621-1"/>
    </source>
</evidence>
<dbReference type="Pfam" id="PF01207">
    <property type="entry name" value="Dus"/>
    <property type="match status" value="1"/>
</dbReference>
<dbReference type="EMBL" id="DF820456">
    <property type="protein sequence ID" value="GAK50788.1"/>
    <property type="molecule type" value="Genomic_DNA"/>
</dbReference>
<dbReference type="NCBIfam" id="TIGR00737">
    <property type="entry name" value="nifR3_yhdG"/>
    <property type="match status" value="1"/>
</dbReference>
<evidence type="ECO:0000256" key="8">
    <source>
        <dbReference type="ARBA" id="ARBA00023002"/>
    </source>
</evidence>
<keyword evidence="8 11" id="KW-0560">Oxidoreductase</keyword>
<dbReference type="Gene3D" id="3.20.20.70">
    <property type="entry name" value="Aldolase class I"/>
    <property type="match status" value="1"/>
</dbReference>
<feature type="binding site" evidence="13">
    <location>
        <position position="171"/>
    </location>
    <ligand>
        <name>FMN</name>
        <dbReference type="ChEBI" id="CHEBI:58210"/>
    </ligand>
</feature>
<keyword evidence="3 11" id="KW-0285">Flavoprotein</keyword>
<dbReference type="PIRSF" id="PIRSF006621">
    <property type="entry name" value="Dus"/>
    <property type="match status" value="1"/>
</dbReference>
<keyword evidence="2" id="KW-0820">tRNA-binding</keyword>
<keyword evidence="7" id="KW-0694">RNA-binding</keyword>
<organism evidence="15">
    <name type="scientific">Candidatus Moduliflexus flocculans</name>
    <dbReference type="NCBI Taxonomy" id="1499966"/>
    <lineage>
        <taxon>Bacteria</taxon>
        <taxon>Candidatus Moduliflexota</taxon>
        <taxon>Candidatus Moduliflexia</taxon>
        <taxon>Candidatus Moduliflexales</taxon>
        <taxon>Candidatus Moduliflexaceae</taxon>
    </lineage>
</organism>
<dbReference type="STRING" id="1499966.U14_02029"/>
<evidence type="ECO:0000256" key="10">
    <source>
        <dbReference type="ARBA" id="ARBA00048802"/>
    </source>
</evidence>
<dbReference type="InterPro" id="IPR013785">
    <property type="entry name" value="Aldolase_TIM"/>
</dbReference>
<feature type="binding site" evidence="13">
    <location>
        <position position="140"/>
    </location>
    <ligand>
        <name>FMN</name>
        <dbReference type="ChEBI" id="CHEBI:58210"/>
    </ligand>
</feature>
<dbReference type="InterPro" id="IPR004652">
    <property type="entry name" value="DusB-like"/>
</dbReference>
<sequence>MIIGPAHIPTNIIFAPLSGCSDLAFRLIARERGAKFCFFEMVDAHSLLGPHQRRFDILKTTPQDAPIGAQLVGETPELMRDAAQVLLDYAPAMLLDINSACPVRKVVKKGAGAGLLQQPETLYRMIGMLAKTLAVPVTIKLRIGFNSVNLAALSDMAKRCEGSGAAALFVHGRTREQAYSGSVDYAAIRVVKEAVTIPVIGSGNVFSPNLAKKMLDETGCDGLLVARGAFGNPWIFQEIEHYLATGEMLPEIPAITRKEALKQHLAYVEEFRQGQPKGKLGFMRKVALWYLKGFPNAAKARGQINEISTYAALLEFIDAHL</sequence>
<dbReference type="SUPFAM" id="SSF51395">
    <property type="entry name" value="FMN-linked oxidoreductases"/>
    <property type="match status" value="1"/>
</dbReference>
<evidence type="ECO:0000256" key="7">
    <source>
        <dbReference type="ARBA" id="ARBA00022884"/>
    </source>
</evidence>
<dbReference type="Gene3D" id="1.10.1200.80">
    <property type="entry name" value="Putative flavin oxidoreducatase, domain 2"/>
    <property type="match status" value="1"/>
</dbReference>
<dbReference type="Proteomes" id="UP000030700">
    <property type="component" value="Unassembled WGS sequence"/>
</dbReference>
<evidence type="ECO:0000256" key="6">
    <source>
        <dbReference type="ARBA" id="ARBA00022857"/>
    </source>
</evidence>
<dbReference type="AlphaFoldDB" id="A0A0S6VWY7"/>
<comment type="function">
    <text evidence="1 11">Catalyzes the synthesis of 5,6-dihydrouridine (D), a modified base found in the D-loop of most tRNAs, via the reduction of the C5-C6 double bond in target uridines.</text>
</comment>
<accession>A0A0S6VWY7</accession>
<evidence type="ECO:0000256" key="4">
    <source>
        <dbReference type="ARBA" id="ARBA00022643"/>
    </source>
</evidence>
<feature type="binding site" evidence="13">
    <location>
        <position position="70"/>
    </location>
    <ligand>
        <name>FMN</name>
        <dbReference type="ChEBI" id="CHEBI:58210"/>
    </ligand>
</feature>
<name>A0A0S6VWY7_9BACT</name>
<keyword evidence="13" id="KW-0547">Nucleotide-binding</keyword>
<dbReference type="PANTHER" id="PTHR45846:SF1">
    <property type="entry name" value="TRNA-DIHYDROURIDINE(47) SYNTHASE [NAD(P)(+)]-LIKE"/>
    <property type="match status" value="1"/>
</dbReference>
<evidence type="ECO:0000256" key="2">
    <source>
        <dbReference type="ARBA" id="ARBA00022555"/>
    </source>
</evidence>
<keyword evidence="4 11" id="KW-0288">FMN</keyword>
<proteinExistence type="inferred from homology"/>
<evidence type="ECO:0000313" key="16">
    <source>
        <dbReference type="Proteomes" id="UP000030700"/>
    </source>
</evidence>
<dbReference type="GO" id="GO:0017150">
    <property type="term" value="F:tRNA dihydrouridine synthase activity"/>
    <property type="evidence" value="ECO:0007669"/>
    <property type="project" value="InterPro"/>
</dbReference>
<comment type="catalytic activity">
    <reaction evidence="10">
        <text>a 5,6-dihydrouridine in tRNA + NAD(+) = a uridine in tRNA + NADH + H(+)</text>
        <dbReference type="Rhea" id="RHEA:54452"/>
        <dbReference type="Rhea" id="RHEA-COMP:13339"/>
        <dbReference type="Rhea" id="RHEA-COMP:13887"/>
        <dbReference type="ChEBI" id="CHEBI:15378"/>
        <dbReference type="ChEBI" id="CHEBI:57540"/>
        <dbReference type="ChEBI" id="CHEBI:57945"/>
        <dbReference type="ChEBI" id="CHEBI:65315"/>
        <dbReference type="ChEBI" id="CHEBI:74443"/>
    </reaction>
</comment>
<reference evidence="15" key="1">
    <citation type="journal article" date="2015" name="PeerJ">
        <title>First genomic representation of candidate bacterial phylum KSB3 points to enhanced environmental sensing as a trigger of wastewater bulking.</title>
        <authorList>
            <person name="Sekiguchi Y."/>
            <person name="Ohashi A."/>
            <person name="Parks D.H."/>
            <person name="Yamauchi T."/>
            <person name="Tyson G.W."/>
            <person name="Hugenholtz P."/>
        </authorList>
    </citation>
    <scope>NUCLEOTIDE SEQUENCE [LARGE SCALE GENOMIC DNA]</scope>
</reference>
<dbReference type="GO" id="GO:0050660">
    <property type="term" value="F:flavin adenine dinucleotide binding"/>
    <property type="evidence" value="ECO:0007669"/>
    <property type="project" value="InterPro"/>
</dbReference>
<comment type="similarity">
    <text evidence="11">Belongs to the dus family.</text>
</comment>
<evidence type="ECO:0000256" key="5">
    <source>
        <dbReference type="ARBA" id="ARBA00022694"/>
    </source>
</evidence>
<feature type="binding site" evidence="13">
    <location>
        <begin position="226"/>
        <end position="227"/>
    </location>
    <ligand>
        <name>FMN</name>
        <dbReference type="ChEBI" id="CHEBI:58210"/>
    </ligand>
</feature>
<keyword evidence="6" id="KW-0521">NADP</keyword>
<comment type="cofactor">
    <cofactor evidence="11 13">
        <name>FMN</name>
        <dbReference type="ChEBI" id="CHEBI:58210"/>
    </cofactor>
</comment>
<dbReference type="PANTHER" id="PTHR45846">
    <property type="entry name" value="TRNA-DIHYDROURIDINE(47) SYNTHASE [NAD(P)(+)]-LIKE"/>
    <property type="match status" value="1"/>
</dbReference>
<keyword evidence="16" id="KW-1185">Reference proteome</keyword>
<gene>
    <name evidence="15" type="ORF">U14_02029</name>
</gene>
<keyword evidence="5 11" id="KW-0819">tRNA processing</keyword>
<comment type="catalytic activity">
    <reaction evidence="9">
        <text>a 5,6-dihydrouridine in tRNA + NADP(+) = a uridine in tRNA + NADPH + H(+)</text>
        <dbReference type="Rhea" id="RHEA:23624"/>
        <dbReference type="Rhea" id="RHEA-COMP:13339"/>
        <dbReference type="Rhea" id="RHEA-COMP:13887"/>
        <dbReference type="ChEBI" id="CHEBI:15378"/>
        <dbReference type="ChEBI" id="CHEBI:57783"/>
        <dbReference type="ChEBI" id="CHEBI:58349"/>
        <dbReference type="ChEBI" id="CHEBI:65315"/>
        <dbReference type="ChEBI" id="CHEBI:74443"/>
    </reaction>
</comment>
<dbReference type="EC" id="1.3.1.-" evidence="11"/>
<dbReference type="InterPro" id="IPR035587">
    <property type="entry name" value="DUS-like_FMN-bd"/>
</dbReference>
<evidence type="ECO:0000313" key="15">
    <source>
        <dbReference type="EMBL" id="GAK50788.1"/>
    </source>
</evidence>